<feature type="region of interest" description="Disordered" evidence="1">
    <location>
        <begin position="31"/>
        <end position="112"/>
    </location>
</feature>
<feature type="compositionally biased region" description="Basic and acidic residues" evidence="1">
    <location>
        <begin position="593"/>
        <end position="602"/>
    </location>
</feature>
<evidence type="ECO:0000256" key="1">
    <source>
        <dbReference type="SAM" id="MobiDB-lite"/>
    </source>
</evidence>
<dbReference type="Proteomes" id="UP000008792">
    <property type="component" value="Unassembled WGS sequence"/>
</dbReference>
<feature type="region of interest" description="Disordered" evidence="1">
    <location>
        <begin position="324"/>
        <end position="384"/>
    </location>
</feature>
<dbReference type="OMA" id="MFNAQVF"/>
<dbReference type="PANTHER" id="PTHR23099">
    <property type="entry name" value="TRANSCRIPTIONAL REGULATOR"/>
    <property type="match status" value="1"/>
</dbReference>
<dbReference type="SMART" id="SM00731">
    <property type="entry name" value="SprT"/>
    <property type="match status" value="1"/>
</dbReference>
<name>B4M2X8_DROVI</name>
<keyword evidence="4" id="KW-1185">Reference proteome</keyword>
<dbReference type="InterPro" id="IPR006640">
    <property type="entry name" value="SprT-like_domain"/>
</dbReference>
<feature type="region of interest" description="Disordered" evidence="1">
    <location>
        <begin position="432"/>
        <end position="470"/>
    </location>
</feature>
<feature type="compositionally biased region" description="Polar residues" evidence="1">
    <location>
        <begin position="87"/>
        <end position="108"/>
    </location>
</feature>
<feature type="compositionally biased region" description="Polar residues" evidence="1">
    <location>
        <begin position="783"/>
        <end position="794"/>
    </location>
</feature>
<feature type="compositionally biased region" description="Basic and acidic residues" evidence="1">
    <location>
        <begin position="434"/>
        <end position="445"/>
    </location>
</feature>
<dbReference type="InParanoid" id="B4M2X8"/>
<organism evidence="3 4">
    <name type="scientific">Drosophila virilis</name>
    <name type="common">Fruit fly</name>
    <dbReference type="NCBI Taxonomy" id="7244"/>
    <lineage>
        <taxon>Eukaryota</taxon>
        <taxon>Metazoa</taxon>
        <taxon>Ecdysozoa</taxon>
        <taxon>Arthropoda</taxon>
        <taxon>Hexapoda</taxon>
        <taxon>Insecta</taxon>
        <taxon>Pterygota</taxon>
        <taxon>Neoptera</taxon>
        <taxon>Endopterygota</taxon>
        <taxon>Diptera</taxon>
        <taxon>Brachycera</taxon>
        <taxon>Muscomorpha</taxon>
        <taxon>Ephydroidea</taxon>
        <taxon>Drosophilidae</taxon>
        <taxon>Drosophila</taxon>
    </lineage>
</organism>
<feature type="compositionally biased region" description="Basic and acidic residues" evidence="1">
    <location>
        <begin position="40"/>
        <end position="56"/>
    </location>
</feature>
<feature type="compositionally biased region" description="Low complexity" evidence="1">
    <location>
        <begin position="446"/>
        <end position="456"/>
    </location>
</feature>
<feature type="compositionally biased region" description="Low complexity" evidence="1">
    <location>
        <begin position="366"/>
        <end position="384"/>
    </location>
</feature>
<dbReference type="EMBL" id="CH940651">
    <property type="protein sequence ID" value="EDW65153.1"/>
    <property type="molecule type" value="Genomic_DNA"/>
</dbReference>
<feature type="region of interest" description="Disordered" evidence="1">
    <location>
        <begin position="187"/>
        <end position="209"/>
    </location>
</feature>
<dbReference type="GO" id="GO:0006974">
    <property type="term" value="P:DNA damage response"/>
    <property type="evidence" value="ECO:0007669"/>
    <property type="project" value="UniProtKB-ARBA"/>
</dbReference>
<dbReference type="PhylomeDB" id="B4M2X8"/>
<evidence type="ECO:0000313" key="4">
    <source>
        <dbReference type="Proteomes" id="UP000008792"/>
    </source>
</evidence>
<dbReference type="Pfam" id="PF17283">
    <property type="entry name" value="Zn_ribbon_SprT"/>
    <property type="match status" value="1"/>
</dbReference>
<dbReference type="GO" id="GO:0005634">
    <property type="term" value="C:nucleus"/>
    <property type="evidence" value="ECO:0007669"/>
    <property type="project" value="TreeGrafter"/>
</dbReference>
<dbReference type="Pfam" id="PF10263">
    <property type="entry name" value="SprT-like"/>
    <property type="match status" value="1"/>
</dbReference>
<dbReference type="STRING" id="7244.B4M2X8"/>
<dbReference type="FunCoup" id="B4M2X8">
    <property type="interactions" value="67"/>
</dbReference>
<feature type="region of interest" description="Disordered" evidence="1">
    <location>
        <begin position="772"/>
        <end position="794"/>
    </location>
</feature>
<sequence length="1065" mass="118292">MATSNGFKLFKTVDPTTVNVPIKEKFAKLTLSSSKKKQLSKKEQEPKTQSEAEALKSHNVSRQLLGELNDLNNQTTAKPYEHPLLRSDSSSSNAMGQEHTPQALQDASSEPDVSDYMEALQLSGDGCTQRSLVLDVEALSTQVSNLTMQPEKKLPQEVSICISSTTEEGDDDDSESCITISDTSDSVHAQQLEQARQPPAEEQPQETSMTVSGQLLPTAAELLPDPLSNDKVKLIEAFLRDVSFERRKRIRRGQADMSAEHTRLASADTESMSQLDIDLTQLPSCLTTPTSTPKAQLDSSKRLADNDTEINTLCSEERFELDNSKRLASNDTEVNTPDQEVPLSERSGQQSTLNEVHLDETIPETSSEVEQSPPRPRSSSSAEEVASIPAIQVSSINISAKINIKIHIPNMDSSSAESEHSEQSYVQAAPSLEARAEPQQQDRVEQQQLQQECEQQQEQERSVLSGDASEDEQFLTQAEKLLNQLYGKSWQTPDVIRTLKRSSGSGGKGALARTPAPAAAIDRTPLTEIRRQPKAQRAAATAVKKAAPNESALGDFSIFKRALHSTKLNSTHLPKSACSEKRPNGQRTRTKHVHEERWRALVDTDSGTDASDDDDADATGSSDPDDAADGHVTYLDLTKAEVEVVSDPDEQIESPKFPKRLDDILRTCRASDKPKLLATPTSQSPSTPALANPTRRQLFTPNTGYEDISSAKRIVDQALDLDCLDQLENVYLPGSTVHKRVQEVKKQLGIAVESPKAKPIFKLPTPQTATSAKSAARARKVQNGASAPRNNNTSKCSFIKSLEPQITQDRCDNEAFFYRENFNRNKEQLAGRLYDMFNEQIFNNELKVPITWSKLLRNTAGRCKNKKKLLERSSVVELSIKVLTSADRLRCTLIHELCHAAAWVFNGEGGHGLVWKRWAQRANEKFPDLPPIRVCHNYNIEFKYTYKCIKCNTSSHAHSRSRKVENLRCRICRGPIMLLLNKKDKSGNIVPTPVREATGFAKFVKDNFQKHKRDNLTAAQVMRILSAEYAKEKGKGQLTKTDEAAAQDFIVERVETLTLDNNEYN</sequence>
<dbReference type="InterPro" id="IPR035240">
    <property type="entry name" value="SprT_Zn_ribbon"/>
</dbReference>
<gene>
    <name evidence="3" type="primary">Dvir\GJ19102</name>
    <name evidence="3" type="ORF">Dvir_GJ19102</name>
</gene>
<dbReference type="AlphaFoldDB" id="B4M2X8"/>
<feature type="compositionally biased region" description="Polar residues" evidence="1">
    <location>
        <begin position="326"/>
        <end position="338"/>
    </location>
</feature>
<feature type="region of interest" description="Disordered" evidence="1">
    <location>
        <begin position="671"/>
        <end position="703"/>
    </location>
</feature>
<feature type="region of interest" description="Disordered" evidence="1">
    <location>
        <begin position="252"/>
        <end position="303"/>
    </location>
</feature>
<feature type="compositionally biased region" description="Acidic residues" evidence="1">
    <location>
        <begin position="610"/>
        <end position="627"/>
    </location>
</feature>
<evidence type="ECO:0000259" key="2">
    <source>
        <dbReference type="SMART" id="SM00731"/>
    </source>
</evidence>
<protein>
    <recommendedName>
        <fullName evidence="2">SprT-like domain-containing protein</fullName>
    </recommendedName>
</protein>
<feature type="region of interest" description="Disordered" evidence="1">
    <location>
        <begin position="570"/>
        <end position="630"/>
    </location>
</feature>
<feature type="compositionally biased region" description="Low complexity" evidence="1">
    <location>
        <begin position="279"/>
        <end position="293"/>
    </location>
</feature>
<dbReference type="OrthoDB" id="20772at2759"/>
<dbReference type="PANTHER" id="PTHR23099:SF0">
    <property type="entry name" value="GERM CELL NUCLEAR ACIDIC PROTEIN"/>
    <property type="match status" value="1"/>
</dbReference>
<feature type="domain" description="SprT-like" evidence="2">
    <location>
        <begin position="827"/>
        <end position="979"/>
    </location>
</feature>
<dbReference type="HOGENOM" id="CLU_011697_0_0_1"/>
<dbReference type="KEGG" id="dvi:6631907"/>
<reference evidence="3 4" key="1">
    <citation type="journal article" date="2007" name="Nature">
        <title>Evolution of genes and genomes on the Drosophila phylogeny.</title>
        <authorList>
            <consortium name="Drosophila 12 Genomes Consortium"/>
            <person name="Clark A.G."/>
            <person name="Eisen M.B."/>
            <person name="Smith D.R."/>
            <person name="Bergman C.M."/>
            <person name="Oliver B."/>
            <person name="Markow T.A."/>
            <person name="Kaufman T.C."/>
            <person name="Kellis M."/>
            <person name="Gelbart W."/>
            <person name="Iyer V.N."/>
            <person name="Pollard D.A."/>
            <person name="Sackton T.B."/>
            <person name="Larracuente A.M."/>
            <person name="Singh N.D."/>
            <person name="Abad J.P."/>
            <person name="Abt D.N."/>
            <person name="Adryan B."/>
            <person name="Aguade M."/>
            <person name="Akashi H."/>
            <person name="Anderson W.W."/>
            <person name="Aquadro C.F."/>
            <person name="Ardell D.H."/>
            <person name="Arguello R."/>
            <person name="Artieri C.G."/>
            <person name="Barbash D.A."/>
            <person name="Barker D."/>
            <person name="Barsanti P."/>
            <person name="Batterham P."/>
            <person name="Batzoglou S."/>
            <person name="Begun D."/>
            <person name="Bhutkar A."/>
            <person name="Blanco E."/>
            <person name="Bosak S.A."/>
            <person name="Bradley R.K."/>
            <person name="Brand A.D."/>
            <person name="Brent M.R."/>
            <person name="Brooks A.N."/>
            <person name="Brown R.H."/>
            <person name="Butlin R.K."/>
            <person name="Caggese C."/>
            <person name="Calvi B.R."/>
            <person name="Bernardo de Carvalho A."/>
            <person name="Caspi A."/>
            <person name="Castrezana S."/>
            <person name="Celniker S.E."/>
            <person name="Chang J.L."/>
            <person name="Chapple C."/>
            <person name="Chatterji S."/>
            <person name="Chinwalla A."/>
            <person name="Civetta A."/>
            <person name="Clifton S.W."/>
            <person name="Comeron J.M."/>
            <person name="Costello J.C."/>
            <person name="Coyne J.A."/>
            <person name="Daub J."/>
            <person name="David R.G."/>
            <person name="Delcher A.L."/>
            <person name="Delehaunty K."/>
            <person name="Do C.B."/>
            <person name="Ebling H."/>
            <person name="Edwards K."/>
            <person name="Eickbush T."/>
            <person name="Evans J.D."/>
            <person name="Filipski A."/>
            <person name="Findeiss S."/>
            <person name="Freyhult E."/>
            <person name="Fulton L."/>
            <person name="Fulton R."/>
            <person name="Garcia A.C."/>
            <person name="Gardiner A."/>
            <person name="Garfield D.A."/>
            <person name="Garvin B.E."/>
            <person name="Gibson G."/>
            <person name="Gilbert D."/>
            <person name="Gnerre S."/>
            <person name="Godfrey J."/>
            <person name="Good R."/>
            <person name="Gotea V."/>
            <person name="Gravely B."/>
            <person name="Greenberg A.J."/>
            <person name="Griffiths-Jones S."/>
            <person name="Gross S."/>
            <person name="Guigo R."/>
            <person name="Gustafson E.A."/>
            <person name="Haerty W."/>
            <person name="Hahn M.W."/>
            <person name="Halligan D.L."/>
            <person name="Halpern A.L."/>
            <person name="Halter G.M."/>
            <person name="Han M.V."/>
            <person name="Heger A."/>
            <person name="Hillier L."/>
            <person name="Hinrichs A.S."/>
            <person name="Holmes I."/>
            <person name="Hoskins R.A."/>
            <person name="Hubisz M.J."/>
            <person name="Hultmark D."/>
            <person name="Huntley M.A."/>
            <person name="Jaffe D.B."/>
            <person name="Jagadeeshan S."/>
            <person name="Jeck W.R."/>
            <person name="Johnson J."/>
            <person name="Jones C.D."/>
            <person name="Jordan W.C."/>
            <person name="Karpen G.H."/>
            <person name="Kataoka E."/>
            <person name="Keightley P.D."/>
            <person name="Kheradpour P."/>
            <person name="Kirkness E.F."/>
            <person name="Koerich L.B."/>
            <person name="Kristiansen K."/>
            <person name="Kudrna D."/>
            <person name="Kulathinal R.J."/>
            <person name="Kumar S."/>
            <person name="Kwok R."/>
            <person name="Lander E."/>
            <person name="Langley C.H."/>
            <person name="Lapoint R."/>
            <person name="Lazzaro B.P."/>
            <person name="Lee S.J."/>
            <person name="Levesque L."/>
            <person name="Li R."/>
            <person name="Lin C.F."/>
            <person name="Lin M.F."/>
            <person name="Lindblad-Toh K."/>
            <person name="Llopart A."/>
            <person name="Long M."/>
            <person name="Low L."/>
            <person name="Lozovsky E."/>
            <person name="Lu J."/>
            <person name="Luo M."/>
            <person name="Machado C.A."/>
            <person name="Makalowski W."/>
            <person name="Marzo M."/>
            <person name="Matsuda M."/>
            <person name="Matzkin L."/>
            <person name="McAllister B."/>
            <person name="McBride C.S."/>
            <person name="McKernan B."/>
            <person name="McKernan K."/>
            <person name="Mendez-Lago M."/>
            <person name="Minx P."/>
            <person name="Mollenhauer M.U."/>
            <person name="Montooth K."/>
            <person name="Mount S.M."/>
            <person name="Mu X."/>
            <person name="Myers E."/>
            <person name="Negre B."/>
            <person name="Newfeld S."/>
            <person name="Nielsen R."/>
            <person name="Noor M.A."/>
            <person name="O'Grady P."/>
            <person name="Pachter L."/>
            <person name="Papaceit M."/>
            <person name="Parisi M.J."/>
            <person name="Parisi M."/>
            <person name="Parts L."/>
            <person name="Pedersen J.S."/>
            <person name="Pesole G."/>
            <person name="Phillippy A.M."/>
            <person name="Ponting C.P."/>
            <person name="Pop M."/>
            <person name="Porcelli D."/>
            <person name="Powell J.R."/>
            <person name="Prohaska S."/>
            <person name="Pruitt K."/>
            <person name="Puig M."/>
            <person name="Quesneville H."/>
            <person name="Ram K.R."/>
            <person name="Rand D."/>
            <person name="Rasmussen M.D."/>
            <person name="Reed L.K."/>
            <person name="Reenan R."/>
            <person name="Reily A."/>
            <person name="Remington K.A."/>
            <person name="Rieger T.T."/>
            <person name="Ritchie M.G."/>
            <person name="Robin C."/>
            <person name="Rogers Y.H."/>
            <person name="Rohde C."/>
            <person name="Rozas J."/>
            <person name="Rubenfield M.J."/>
            <person name="Ruiz A."/>
            <person name="Russo S."/>
            <person name="Salzberg S.L."/>
            <person name="Sanchez-Gracia A."/>
            <person name="Saranga D.J."/>
            <person name="Sato H."/>
            <person name="Schaeffer S.W."/>
            <person name="Schatz M.C."/>
            <person name="Schlenke T."/>
            <person name="Schwartz R."/>
            <person name="Segarra C."/>
            <person name="Singh R.S."/>
            <person name="Sirot L."/>
            <person name="Sirota M."/>
            <person name="Sisneros N.B."/>
            <person name="Smith C.D."/>
            <person name="Smith T.F."/>
            <person name="Spieth J."/>
            <person name="Stage D.E."/>
            <person name="Stark A."/>
            <person name="Stephan W."/>
            <person name="Strausberg R.L."/>
            <person name="Strempel S."/>
            <person name="Sturgill D."/>
            <person name="Sutton G."/>
            <person name="Sutton G.G."/>
            <person name="Tao W."/>
            <person name="Teichmann S."/>
            <person name="Tobari Y.N."/>
            <person name="Tomimura Y."/>
            <person name="Tsolas J.M."/>
            <person name="Valente V.L."/>
            <person name="Venter E."/>
            <person name="Venter J.C."/>
            <person name="Vicario S."/>
            <person name="Vieira F.G."/>
            <person name="Vilella A.J."/>
            <person name="Villasante A."/>
            <person name="Walenz B."/>
            <person name="Wang J."/>
            <person name="Wasserman M."/>
            <person name="Watts T."/>
            <person name="Wilson D."/>
            <person name="Wilson R.K."/>
            <person name="Wing R.A."/>
            <person name="Wolfner M.F."/>
            <person name="Wong A."/>
            <person name="Wong G.K."/>
            <person name="Wu C.I."/>
            <person name="Wu G."/>
            <person name="Yamamoto D."/>
            <person name="Yang H.P."/>
            <person name="Yang S.P."/>
            <person name="Yorke J.A."/>
            <person name="Yoshida K."/>
            <person name="Zdobnov E."/>
            <person name="Zhang P."/>
            <person name="Zhang Y."/>
            <person name="Zimin A.V."/>
            <person name="Baldwin J."/>
            <person name="Abdouelleil A."/>
            <person name="Abdulkadir J."/>
            <person name="Abebe A."/>
            <person name="Abera B."/>
            <person name="Abreu J."/>
            <person name="Acer S.C."/>
            <person name="Aftuck L."/>
            <person name="Alexander A."/>
            <person name="An P."/>
            <person name="Anderson E."/>
            <person name="Anderson S."/>
            <person name="Arachi H."/>
            <person name="Azer M."/>
            <person name="Bachantsang P."/>
            <person name="Barry A."/>
            <person name="Bayul T."/>
            <person name="Berlin A."/>
            <person name="Bessette D."/>
            <person name="Bloom T."/>
            <person name="Blye J."/>
            <person name="Boguslavskiy L."/>
            <person name="Bonnet C."/>
            <person name="Boukhgalter B."/>
            <person name="Bourzgui I."/>
            <person name="Brown A."/>
            <person name="Cahill P."/>
            <person name="Channer S."/>
            <person name="Cheshatsang Y."/>
            <person name="Chuda L."/>
            <person name="Citroen M."/>
            <person name="Collymore A."/>
            <person name="Cooke P."/>
            <person name="Costello M."/>
            <person name="D'Aco K."/>
            <person name="Daza R."/>
            <person name="De Haan G."/>
            <person name="DeGray S."/>
            <person name="DeMaso C."/>
            <person name="Dhargay N."/>
            <person name="Dooley K."/>
            <person name="Dooley E."/>
            <person name="Doricent M."/>
            <person name="Dorje P."/>
            <person name="Dorjee K."/>
            <person name="Dupes A."/>
            <person name="Elong R."/>
            <person name="Falk J."/>
            <person name="Farina A."/>
            <person name="Faro S."/>
            <person name="Ferguson D."/>
            <person name="Fisher S."/>
            <person name="Foley C.D."/>
            <person name="Franke A."/>
            <person name="Friedrich D."/>
            <person name="Gadbois L."/>
            <person name="Gearin G."/>
            <person name="Gearin C.R."/>
            <person name="Giannoukos G."/>
            <person name="Goode T."/>
            <person name="Graham J."/>
            <person name="Grandbois E."/>
            <person name="Grewal S."/>
            <person name="Gyaltsen K."/>
            <person name="Hafez N."/>
            <person name="Hagos B."/>
            <person name="Hall J."/>
            <person name="Henson C."/>
            <person name="Hollinger A."/>
            <person name="Honan T."/>
            <person name="Huard M.D."/>
            <person name="Hughes L."/>
            <person name="Hurhula B."/>
            <person name="Husby M.E."/>
            <person name="Kamat A."/>
            <person name="Kanga B."/>
            <person name="Kashin S."/>
            <person name="Khazanovich D."/>
            <person name="Kisner P."/>
            <person name="Lance K."/>
            <person name="Lara M."/>
            <person name="Lee W."/>
            <person name="Lennon N."/>
            <person name="Letendre F."/>
            <person name="LeVine R."/>
            <person name="Lipovsky A."/>
            <person name="Liu X."/>
            <person name="Liu J."/>
            <person name="Liu S."/>
            <person name="Lokyitsang T."/>
            <person name="Lokyitsang Y."/>
            <person name="Lubonja R."/>
            <person name="Lui A."/>
            <person name="MacDonald P."/>
            <person name="Magnisalis V."/>
            <person name="Maru K."/>
            <person name="Matthews C."/>
            <person name="McCusker W."/>
            <person name="McDonough S."/>
            <person name="Mehta T."/>
            <person name="Meldrim J."/>
            <person name="Meneus L."/>
            <person name="Mihai O."/>
            <person name="Mihalev A."/>
            <person name="Mihova T."/>
            <person name="Mittelman R."/>
            <person name="Mlenga V."/>
            <person name="Montmayeur A."/>
            <person name="Mulrain L."/>
            <person name="Navidi A."/>
            <person name="Naylor J."/>
            <person name="Negash T."/>
            <person name="Nguyen T."/>
            <person name="Nguyen N."/>
            <person name="Nicol R."/>
            <person name="Norbu C."/>
            <person name="Norbu N."/>
            <person name="Novod N."/>
            <person name="O'Neill B."/>
            <person name="Osman S."/>
            <person name="Markiewicz E."/>
            <person name="Oyono O.L."/>
            <person name="Patti C."/>
            <person name="Phunkhang P."/>
            <person name="Pierre F."/>
            <person name="Priest M."/>
            <person name="Raghuraman S."/>
            <person name="Rege F."/>
            <person name="Reyes R."/>
            <person name="Rise C."/>
            <person name="Rogov P."/>
            <person name="Ross K."/>
            <person name="Ryan E."/>
            <person name="Settipalli S."/>
            <person name="Shea T."/>
            <person name="Sherpa N."/>
            <person name="Shi L."/>
            <person name="Shih D."/>
            <person name="Sparrow T."/>
            <person name="Spaulding J."/>
            <person name="Stalker J."/>
            <person name="Stange-Thomann N."/>
            <person name="Stavropoulos S."/>
            <person name="Stone C."/>
            <person name="Strader C."/>
            <person name="Tesfaye S."/>
            <person name="Thomson T."/>
            <person name="Thoulutsang Y."/>
            <person name="Thoulutsang D."/>
            <person name="Topham K."/>
            <person name="Topping I."/>
            <person name="Tsamla T."/>
            <person name="Vassiliev H."/>
            <person name="Vo A."/>
            <person name="Wangchuk T."/>
            <person name="Wangdi T."/>
            <person name="Weiand M."/>
            <person name="Wilkinson J."/>
            <person name="Wilson A."/>
            <person name="Yadav S."/>
            <person name="Young G."/>
            <person name="Yu Q."/>
            <person name="Zembek L."/>
            <person name="Zhong D."/>
            <person name="Zimmer A."/>
            <person name="Zwirko Z."/>
            <person name="Jaffe D.B."/>
            <person name="Alvarez P."/>
            <person name="Brockman W."/>
            <person name="Butler J."/>
            <person name="Chin C."/>
            <person name="Gnerre S."/>
            <person name="Grabherr M."/>
            <person name="Kleber M."/>
            <person name="Mauceli E."/>
            <person name="MacCallum I."/>
        </authorList>
    </citation>
    <scope>NUCLEOTIDE SEQUENCE [LARGE SCALE GENOMIC DNA]</scope>
    <source>
        <strain evidence="4">Tucson 15010-1051.87</strain>
    </source>
</reference>
<proteinExistence type="predicted"/>
<feature type="compositionally biased region" description="Polar residues" evidence="1">
    <location>
        <begin position="679"/>
        <end position="703"/>
    </location>
</feature>
<feature type="compositionally biased region" description="Low complexity" evidence="1">
    <location>
        <begin position="189"/>
        <end position="206"/>
    </location>
</feature>
<accession>B4M2X8</accession>
<dbReference type="eggNOG" id="KOG3854">
    <property type="taxonomic scope" value="Eukaryota"/>
</dbReference>
<evidence type="ECO:0000313" key="3">
    <source>
        <dbReference type="EMBL" id="EDW65153.1"/>
    </source>
</evidence>